<comment type="caution">
    <text evidence="4">The sequence shown here is derived from an EMBL/GenBank/DDBJ whole genome shotgun (WGS) entry which is preliminary data.</text>
</comment>
<accession>A0ABV7Y1U7</accession>
<feature type="domain" description="OmpR/PhoB-type" evidence="3">
    <location>
        <begin position="72"/>
        <end position="170"/>
    </location>
</feature>
<evidence type="ECO:0000259" key="3">
    <source>
        <dbReference type="PROSITE" id="PS51755"/>
    </source>
</evidence>
<dbReference type="Gene3D" id="1.10.10.10">
    <property type="entry name" value="Winged helix-like DNA-binding domain superfamily/Winged helix DNA-binding domain"/>
    <property type="match status" value="1"/>
</dbReference>
<dbReference type="PROSITE" id="PS51755">
    <property type="entry name" value="OMPR_PHOB"/>
    <property type="match status" value="1"/>
</dbReference>
<evidence type="ECO:0000313" key="5">
    <source>
        <dbReference type="Proteomes" id="UP001595699"/>
    </source>
</evidence>
<evidence type="ECO:0000256" key="2">
    <source>
        <dbReference type="PROSITE-ProRule" id="PRU01091"/>
    </source>
</evidence>
<keyword evidence="1 2" id="KW-0238">DNA-binding</keyword>
<reference evidence="5" key="1">
    <citation type="journal article" date="2019" name="Int. J. Syst. Evol. Microbiol.">
        <title>The Global Catalogue of Microorganisms (GCM) 10K type strain sequencing project: providing services to taxonomists for standard genome sequencing and annotation.</title>
        <authorList>
            <consortium name="The Broad Institute Genomics Platform"/>
            <consortium name="The Broad Institute Genome Sequencing Center for Infectious Disease"/>
            <person name="Wu L."/>
            <person name="Ma J."/>
        </authorList>
    </citation>
    <scope>NUCLEOTIDE SEQUENCE [LARGE SCALE GENOMIC DNA]</scope>
    <source>
        <strain evidence="5">CGMCC 4.7241</strain>
    </source>
</reference>
<dbReference type="SUPFAM" id="SSF46894">
    <property type="entry name" value="C-terminal effector domain of the bipartite response regulators"/>
    <property type="match status" value="1"/>
</dbReference>
<name>A0ABV7Y1U7_9ACTN</name>
<evidence type="ECO:0000256" key="1">
    <source>
        <dbReference type="ARBA" id="ARBA00023125"/>
    </source>
</evidence>
<dbReference type="InterPro" id="IPR001867">
    <property type="entry name" value="OmpR/PhoB-type_DNA-bd"/>
</dbReference>
<proteinExistence type="predicted"/>
<dbReference type="InterPro" id="IPR036388">
    <property type="entry name" value="WH-like_DNA-bd_sf"/>
</dbReference>
<dbReference type="InterPro" id="IPR016032">
    <property type="entry name" value="Sig_transdc_resp-reg_C-effctor"/>
</dbReference>
<organism evidence="4 5">
    <name type="scientific">Tenggerimyces flavus</name>
    <dbReference type="NCBI Taxonomy" id="1708749"/>
    <lineage>
        <taxon>Bacteria</taxon>
        <taxon>Bacillati</taxon>
        <taxon>Actinomycetota</taxon>
        <taxon>Actinomycetes</taxon>
        <taxon>Propionibacteriales</taxon>
        <taxon>Nocardioidaceae</taxon>
        <taxon>Tenggerimyces</taxon>
    </lineage>
</organism>
<keyword evidence="5" id="KW-1185">Reference proteome</keyword>
<dbReference type="CDD" id="cd00383">
    <property type="entry name" value="trans_reg_C"/>
    <property type="match status" value="1"/>
</dbReference>
<feature type="DNA-binding region" description="OmpR/PhoB-type" evidence="2">
    <location>
        <begin position="72"/>
        <end position="170"/>
    </location>
</feature>
<gene>
    <name evidence="4" type="ORF">ACFOUW_00095</name>
</gene>
<dbReference type="EMBL" id="JBHRZH010000001">
    <property type="protein sequence ID" value="MFC3759223.1"/>
    <property type="molecule type" value="Genomic_DNA"/>
</dbReference>
<dbReference type="Pfam" id="PF00486">
    <property type="entry name" value="Trans_reg_C"/>
    <property type="match status" value="1"/>
</dbReference>
<dbReference type="RefSeq" id="WP_205122364.1">
    <property type="nucleotide sequence ID" value="NZ_JAFBCM010000001.1"/>
</dbReference>
<evidence type="ECO:0000313" key="4">
    <source>
        <dbReference type="EMBL" id="MFC3759223.1"/>
    </source>
</evidence>
<sequence>MYSDILDGAAEFADAAPALILCVGTTADQCTAVLRSVGPDAVVMMAADAGAALRVLQNARSSTATPAPTVVSRPVEFGPLLIDSSLREATWRGRALDLSTRDFDLLATLVSDGGRVWTFADLTEAVWRRPYLGDVEAVVSAVKRLRRRLTSVTGELVVASIRGVGYRLSLLPTPLRQSAV</sequence>
<dbReference type="Proteomes" id="UP001595699">
    <property type="component" value="Unassembled WGS sequence"/>
</dbReference>
<dbReference type="SMART" id="SM00862">
    <property type="entry name" value="Trans_reg_C"/>
    <property type="match status" value="1"/>
</dbReference>
<protein>
    <submittedName>
        <fullName evidence="4">Winged helix-turn-helix domain-containing protein</fullName>
    </submittedName>
</protein>